<dbReference type="InterPro" id="IPR003661">
    <property type="entry name" value="HisK_dim/P_dom"/>
</dbReference>
<dbReference type="RefSeq" id="WP_202831017.1">
    <property type="nucleotide sequence ID" value="NZ_JAETWB010000002.1"/>
</dbReference>
<keyword evidence="5" id="KW-1185">Reference proteome</keyword>
<evidence type="ECO:0000256" key="1">
    <source>
        <dbReference type="ARBA" id="ARBA00000085"/>
    </source>
</evidence>
<accession>A0ABS1TZK3</accession>
<evidence type="ECO:0000259" key="3">
    <source>
        <dbReference type="SMART" id="SM00388"/>
    </source>
</evidence>
<dbReference type="SMART" id="SM00388">
    <property type="entry name" value="HisKA"/>
    <property type="match status" value="1"/>
</dbReference>
<dbReference type="CDD" id="cd00082">
    <property type="entry name" value="HisKA"/>
    <property type="match status" value="1"/>
</dbReference>
<sequence length="212" mass="22321">MTGQPPTQTDSATEIQAKRLASVAHLARPVQHDINNLLTVVFANLELLKRTAAVGGPQRQLDRIQEAAKRLEGSTRAILSLLRRPVGQTAAFKMSDILRPIHPLLVLLLPTGGALRLDLPEEDPPVLVDRAAFEDALLAMAREAAETMPRGGALSMVLEKHGGSVALAIRHPEGMTLPGLEILAALARASGGTAELASDGLQLTLPVSAPAG</sequence>
<dbReference type="InterPro" id="IPR036097">
    <property type="entry name" value="HisK_dim/P_sf"/>
</dbReference>
<comment type="caution">
    <text evidence="4">The sequence shown here is derived from an EMBL/GenBank/DDBJ whole genome shotgun (WGS) entry which is preliminary data.</text>
</comment>
<evidence type="ECO:0000313" key="4">
    <source>
        <dbReference type="EMBL" id="MBL6077854.1"/>
    </source>
</evidence>
<dbReference type="Gene3D" id="1.10.287.130">
    <property type="match status" value="1"/>
</dbReference>
<organism evidence="4 5">
    <name type="scientific">Belnapia arida</name>
    <dbReference type="NCBI Taxonomy" id="2804533"/>
    <lineage>
        <taxon>Bacteria</taxon>
        <taxon>Pseudomonadati</taxon>
        <taxon>Pseudomonadota</taxon>
        <taxon>Alphaproteobacteria</taxon>
        <taxon>Acetobacterales</taxon>
        <taxon>Roseomonadaceae</taxon>
        <taxon>Belnapia</taxon>
    </lineage>
</organism>
<protein>
    <recommendedName>
        <fullName evidence="2">histidine kinase</fullName>
        <ecNumber evidence="2">2.7.13.3</ecNumber>
    </recommendedName>
</protein>
<dbReference type="EC" id="2.7.13.3" evidence="2"/>
<comment type="catalytic activity">
    <reaction evidence="1">
        <text>ATP + protein L-histidine = ADP + protein N-phospho-L-histidine.</text>
        <dbReference type="EC" id="2.7.13.3"/>
    </reaction>
</comment>
<name>A0ABS1TZK3_9PROT</name>
<dbReference type="EMBL" id="JAETWB010000002">
    <property type="protein sequence ID" value="MBL6077854.1"/>
    <property type="molecule type" value="Genomic_DNA"/>
</dbReference>
<gene>
    <name evidence="4" type="ORF">JMJ56_07550</name>
</gene>
<reference evidence="4 5" key="1">
    <citation type="submission" date="2021-01" db="EMBL/GenBank/DDBJ databases">
        <title>Belnapia mucosa sp. nov. and Belnapia arida sp. nov., isolated from the Tabernas Desert (Almeria, Spain).</title>
        <authorList>
            <person name="Molina-Menor E."/>
            <person name="Vidal-Verdu A."/>
            <person name="Calonge A."/>
            <person name="Satari L."/>
            <person name="Pereto J."/>
            <person name="Porcar M."/>
        </authorList>
    </citation>
    <scope>NUCLEOTIDE SEQUENCE [LARGE SCALE GENOMIC DNA]</scope>
    <source>
        <strain evidence="4 5">T18</strain>
    </source>
</reference>
<feature type="domain" description="Signal transduction histidine kinase dimerisation/phosphoacceptor" evidence="3">
    <location>
        <begin position="22"/>
        <end position="87"/>
    </location>
</feature>
<evidence type="ECO:0000256" key="2">
    <source>
        <dbReference type="ARBA" id="ARBA00012438"/>
    </source>
</evidence>
<proteinExistence type="predicted"/>
<dbReference type="SUPFAM" id="SSF47384">
    <property type="entry name" value="Homodimeric domain of signal transducing histidine kinase"/>
    <property type="match status" value="1"/>
</dbReference>
<dbReference type="Proteomes" id="UP000660885">
    <property type="component" value="Unassembled WGS sequence"/>
</dbReference>
<evidence type="ECO:0000313" key="5">
    <source>
        <dbReference type="Proteomes" id="UP000660885"/>
    </source>
</evidence>